<organism evidence="2 3">
    <name type="scientific">Streptomyces noboritoensis</name>
    <dbReference type="NCBI Taxonomy" id="67337"/>
    <lineage>
        <taxon>Bacteria</taxon>
        <taxon>Bacillati</taxon>
        <taxon>Actinomycetota</taxon>
        <taxon>Actinomycetes</taxon>
        <taxon>Kitasatosporales</taxon>
        <taxon>Streptomycetaceae</taxon>
        <taxon>Streptomyces</taxon>
    </lineage>
</organism>
<accession>A0ABV6TJR5</accession>
<feature type="region of interest" description="Disordered" evidence="1">
    <location>
        <begin position="253"/>
        <end position="278"/>
    </location>
</feature>
<protein>
    <submittedName>
        <fullName evidence="2">Relaxase/mobilization nuclease</fullName>
    </submittedName>
</protein>
<reference evidence="2 3" key="1">
    <citation type="submission" date="2024-09" db="EMBL/GenBank/DDBJ databases">
        <authorList>
            <person name="Sun Q."/>
            <person name="Mori K."/>
        </authorList>
    </citation>
    <scope>NUCLEOTIDE SEQUENCE [LARGE SCALE GENOMIC DNA]</scope>
    <source>
        <strain evidence="2 3">JCM 4557</strain>
    </source>
</reference>
<dbReference type="Proteomes" id="UP001589887">
    <property type="component" value="Unassembled WGS sequence"/>
</dbReference>
<keyword evidence="3" id="KW-1185">Reference proteome</keyword>
<evidence type="ECO:0000256" key="1">
    <source>
        <dbReference type="SAM" id="MobiDB-lite"/>
    </source>
</evidence>
<name>A0ABV6TJR5_9ACTN</name>
<dbReference type="RefSeq" id="WP_394319189.1">
    <property type="nucleotide sequence ID" value="NZ_JBHMQV010000009.1"/>
</dbReference>
<gene>
    <name evidence="2" type="ORF">ACFH04_13630</name>
</gene>
<evidence type="ECO:0000313" key="3">
    <source>
        <dbReference type="Proteomes" id="UP001589887"/>
    </source>
</evidence>
<proteinExistence type="predicted"/>
<feature type="compositionally biased region" description="Pro residues" evidence="1">
    <location>
        <begin position="253"/>
        <end position="269"/>
    </location>
</feature>
<sequence>MIIDVRARSLDAGAVLTDALGRPVSAGEGLTAKPGGTIVAAWRQLDQYFDDGVWSAPRWAEHLDDPLRLHPFAASPSGDRRAILHLAVRLHPLDRNLEHAEWAGIGHRIAEAAGVSVPGEEAGCRWIAVQAQPGRLDVIANLIHSDGTWTTPPRRLAHLLDTEARRMEADFALHPRDQHPGPATEPAAAILARLAAEQDGPMAGVRRLIEHAAWQTAALPGAEAAQAGQDLTWAARRLLHLQQDLAAIATRLPPTPSPPAATAPVPVPAPAAARAVTR</sequence>
<comment type="caution">
    <text evidence="2">The sequence shown here is derived from an EMBL/GenBank/DDBJ whole genome shotgun (WGS) entry which is preliminary data.</text>
</comment>
<dbReference type="EMBL" id="JBHMQV010000009">
    <property type="protein sequence ID" value="MFC0844740.1"/>
    <property type="molecule type" value="Genomic_DNA"/>
</dbReference>
<evidence type="ECO:0000313" key="2">
    <source>
        <dbReference type="EMBL" id="MFC0844740.1"/>
    </source>
</evidence>